<dbReference type="RefSeq" id="WP_395416297.1">
    <property type="nucleotide sequence ID" value="NZ_JBIPKE010000012.1"/>
</dbReference>
<evidence type="ECO:0000256" key="2">
    <source>
        <dbReference type="ARBA" id="ARBA00023136"/>
    </source>
</evidence>
<protein>
    <submittedName>
        <fullName evidence="4">POTRA domain-containing protein</fullName>
    </submittedName>
</protein>
<comment type="caution">
    <text evidence="4">The sequence shown here is derived from an EMBL/GenBank/DDBJ whole genome shotgun (WGS) entry which is preliminary data.</text>
</comment>
<keyword evidence="2" id="KW-0472">Membrane</keyword>
<accession>A0ABW7N586</accession>
<proteinExistence type="predicted"/>
<dbReference type="Gene3D" id="3.10.20.310">
    <property type="entry name" value="membrane protein fhac"/>
    <property type="match status" value="1"/>
</dbReference>
<evidence type="ECO:0000313" key="5">
    <source>
        <dbReference type="Proteomes" id="UP001610063"/>
    </source>
</evidence>
<dbReference type="Pfam" id="PF07244">
    <property type="entry name" value="POTRA"/>
    <property type="match status" value="1"/>
</dbReference>
<dbReference type="InterPro" id="IPR010827">
    <property type="entry name" value="BamA/TamA_POTRA"/>
</dbReference>
<organism evidence="4 5">
    <name type="scientific">Marinoscillum luteum</name>
    <dbReference type="NCBI Taxonomy" id="861051"/>
    <lineage>
        <taxon>Bacteria</taxon>
        <taxon>Pseudomonadati</taxon>
        <taxon>Bacteroidota</taxon>
        <taxon>Cytophagia</taxon>
        <taxon>Cytophagales</taxon>
        <taxon>Reichenbachiellaceae</taxon>
        <taxon>Marinoscillum</taxon>
    </lineage>
</organism>
<reference evidence="4 5" key="1">
    <citation type="journal article" date="2013" name="Int. J. Syst. Evol. Microbiol.">
        <title>Marinoscillum luteum sp. nov., isolated from marine sediment.</title>
        <authorList>
            <person name="Cha I.T."/>
            <person name="Park S.J."/>
            <person name="Kim S.J."/>
            <person name="Kim J.G."/>
            <person name="Jung M.Y."/>
            <person name="Shin K.S."/>
            <person name="Kwon K.K."/>
            <person name="Yang S.H."/>
            <person name="Seo Y.S."/>
            <person name="Rhee S.K."/>
        </authorList>
    </citation>
    <scope>NUCLEOTIDE SEQUENCE [LARGE SCALE GENOMIC DNA]</scope>
    <source>
        <strain evidence="4 5">KCTC 23939</strain>
    </source>
</reference>
<evidence type="ECO:0000256" key="1">
    <source>
        <dbReference type="ARBA" id="ARBA00004370"/>
    </source>
</evidence>
<name>A0ABW7N586_9BACT</name>
<evidence type="ECO:0000259" key="3">
    <source>
        <dbReference type="PROSITE" id="PS51779"/>
    </source>
</evidence>
<dbReference type="InterPro" id="IPR034746">
    <property type="entry name" value="POTRA"/>
</dbReference>
<dbReference type="PROSITE" id="PS51779">
    <property type="entry name" value="POTRA"/>
    <property type="match status" value="1"/>
</dbReference>
<keyword evidence="5" id="KW-1185">Reference proteome</keyword>
<feature type="domain" description="POTRA" evidence="3">
    <location>
        <begin position="45"/>
        <end position="121"/>
    </location>
</feature>
<evidence type="ECO:0000313" key="4">
    <source>
        <dbReference type="EMBL" id="MFH6982611.1"/>
    </source>
</evidence>
<comment type="subcellular location">
    <subcellularLocation>
        <location evidence="1">Membrane</location>
    </subcellularLocation>
</comment>
<dbReference type="Proteomes" id="UP001610063">
    <property type="component" value="Unassembled WGS sequence"/>
</dbReference>
<dbReference type="Gene3D" id="2.40.160.50">
    <property type="entry name" value="membrane protein fhac: a member of the omp85/tpsb transporter family"/>
    <property type="match status" value="1"/>
</dbReference>
<sequence>MRKELLKLYLLLLVAFWGGSMAFGQSEKGNRKQATRQDTLDSRLIQVHKIFILGNEKTKDYIITRELRVQEGEYVPAGSLDELVETSRNNVYNTNLFYSVTIEKLVLDSATVDLLIKVEERWYIWPSPVFRLADRNFNDWWYNRNHDPSRVKYGLKLDIYNFRGRKESLRFIGLTGFEKRLIFQYSIPYIDKSQKHGLTFGGGYLNNKKLPYKTTDHFTVFTDSSTAERINREATSGYIVYTYRPSFYNYHYLMLQGYSMNISDTIAALNPNYFGDGTTSQQVLGLSYSFSQDKRNNKNYPLTGHKTLAMIEKLGLGIFQDVDIWRLTANHYHYFDMGSGFYGNVSIGGQLTTSDNVPYFNYTQFGLDNYYVRGYELDVIEGPQNFLTKNTLKKLIFSTQANLGQAMPLKKFRKIPFAFYAKMFGDAGWVNNYPGYYQSDVLTNRLLYGVGLGLDIVTLYDITFRFEYSYNAQGERNFFINFQSEL</sequence>
<dbReference type="EMBL" id="JBIPKE010000012">
    <property type="protein sequence ID" value="MFH6982611.1"/>
    <property type="molecule type" value="Genomic_DNA"/>
</dbReference>
<gene>
    <name evidence="4" type="ORF">ACHKAR_04130</name>
</gene>